<proteinExistence type="predicted"/>
<evidence type="ECO:0000313" key="2">
    <source>
        <dbReference type="EMBL" id="GEW73503.1"/>
    </source>
</evidence>
<reference evidence="2" key="1">
    <citation type="journal article" date="2019" name="Sci. Rep.">
        <title>Draft genome of Tanacetum cinerariifolium, the natural source of mosquito coil.</title>
        <authorList>
            <person name="Yamashiro T."/>
            <person name="Shiraishi A."/>
            <person name="Satake H."/>
            <person name="Nakayama K."/>
        </authorList>
    </citation>
    <scope>NUCLEOTIDE SEQUENCE</scope>
</reference>
<dbReference type="EMBL" id="BKCJ010071477">
    <property type="protein sequence ID" value="GEW73503.1"/>
    <property type="molecule type" value="Genomic_DNA"/>
</dbReference>
<comment type="caution">
    <text evidence="2">The sequence shown here is derived from an EMBL/GenBank/DDBJ whole genome shotgun (WGS) entry which is preliminary data.</text>
</comment>
<feature type="region of interest" description="Disordered" evidence="1">
    <location>
        <begin position="27"/>
        <end position="46"/>
    </location>
</feature>
<organism evidence="2">
    <name type="scientific">Tanacetum cinerariifolium</name>
    <name type="common">Dalmatian daisy</name>
    <name type="synonym">Chrysanthemum cinerariifolium</name>
    <dbReference type="NCBI Taxonomy" id="118510"/>
    <lineage>
        <taxon>Eukaryota</taxon>
        <taxon>Viridiplantae</taxon>
        <taxon>Streptophyta</taxon>
        <taxon>Embryophyta</taxon>
        <taxon>Tracheophyta</taxon>
        <taxon>Spermatophyta</taxon>
        <taxon>Magnoliopsida</taxon>
        <taxon>eudicotyledons</taxon>
        <taxon>Gunneridae</taxon>
        <taxon>Pentapetalae</taxon>
        <taxon>asterids</taxon>
        <taxon>campanulids</taxon>
        <taxon>Asterales</taxon>
        <taxon>Asteraceae</taxon>
        <taxon>Asteroideae</taxon>
        <taxon>Anthemideae</taxon>
        <taxon>Anthemidinae</taxon>
        <taxon>Tanacetum</taxon>
    </lineage>
</organism>
<dbReference type="GO" id="GO:0003964">
    <property type="term" value="F:RNA-directed DNA polymerase activity"/>
    <property type="evidence" value="ECO:0007669"/>
    <property type="project" value="UniProtKB-KW"/>
</dbReference>
<evidence type="ECO:0000256" key="1">
    <source>
        <dbReference type="SAM" id="MobiDB-lite"/>
    </source>
</evidence>
<sequence length="378" mass="42817">MVTYTSISFDSDLPQWGFHLMDLEEFEAPQSLEPAPPSPDYVPGPEYLEYLASFDDEISIKDQSLPVDTSSTALSPGYVAEFDPLDEDPREDLTDYPTDGGDDEGEKEESSKDDDDDKEASEEDEEEDEEHLAPADSTTLLAINLVPLAEETELSDIPEADKPSRKRLCLTDLASRFEVGESSTVADIGQIRHTLARMVDYEFVDTLDASSQASEDDRSTALEALIRAQETHIITLEAHIRALQRDVSMLQRQRIDDGNRLTMHIQHEHDRHRELERTGDAERQDRPTNAGKTLKKMMTAKYSPISEIKKLEIKIWNLKVKGTNAVSYTHHFQELALMCGRMFLEEFDELEKYVGELPDMIQARQCDGIQAKDNSRCN</sequence>
<keyword evidence="2" id="KW-0808">Transferase</keyword>
<dbReference type="AlphaFoldDB" id="A0A699GWN2"/>
<feature type="region of interest" description="Disordered" evidence="1">
    <location>
        <begin position="62"/>
        <end position="139"/>
    </location>
</feature>
<keyword evidence="2" id="KW-0695">RNA-directed DNA polymerase</keyword>
<keyword evidence="2" id="KW-0548">Nucleotidyltransferase</keyword>
<gene>
    <name evidence="2" type="ORF">Tci_245479</name>
</gene>
<feature type="compositionally biased region" description="Acidic residues" evidence="1">
    <location>
        <begin position="100"/>
        <end position="130"/>
    </location>
</feature>
<protein>
    <submittedName>
        <fullName evidence="2">Reverse transcriptase domain-containing protein</fullName>
    </submittedName>
</protein>
<name>A0A699GWN2_TANCI</name>
<accession>A0A699GWN2</accession>